<dbReference type="EMBL" id="JABVEC010000016">
    <property type="protein sequence ID" value="MBC6468011.1"/>
    <property type="molecule type" value="Genomic_DNA"/>
</dbReference>
<reference evidence="1 2" key="1">
    <citation type="submission" date="2020-06" db="EMBL/GenBank/DDBJ databases">
        <title>Actinomadura xiongansis sp. nov., isolated from soil of Baiyangdian.</title>
        <authorList>
            <person name="Zhang X."/>
        </authorList>
    </citation>
    <scope>NUCLEOTIDE SEQUENCE [LARGE SCALE GENOMIC DNA]</scope>
    <source>
        <strain evidence="1 2">HBUM206468</strain>
    </source>
</reference>
<dbReference type="Proteomes" id="UP000805614">
    <property type="component" value="Unassembled WGS sequence"/>
</dbReference>
<comment type="caution">
    <text evidence="1">The sequence shown here is derived from an EMBL/GenBank/DDBJ whole genome shotgun (WGS) entry which is preliminary data.</text>
</comment>
<proteinExistence type="predicted"/>
<dbReference type="RefSeq" id="WP_187245015.1">
    <property type="nucleotide sequence ID" value="NZ_BAAAOK010000037.1"/>
</dbReference>
<evidence type="ECO:0000313" key="2">
    <source>
        <dbReference type="Proteomes" id="UP000805614"/>
    </source>
</evidence>
<gene>
    <name evidence="1" type="ORF">HKK74_21295</name>
</gene>
<name>A0ABR7LTD9_9ACTN</name>
<organism evidence="1 2">
    <name type="scientific">Actinomadura alba</name>
    <dbReference type="NCBI Taxonomy" id="406431"/>
    <lineage>
        <taxon>Bacteria</taxon>
        <taxon>Bacillati</taxon>
        <taxon>Actinomycetota</taxon>
        <taxon>Actinomycetes</taxon>
        <taxon>Streptosporangiales</taxon>
        <taxon>Thermomonosporaceae</taxon>
        <taxon>Actinomadura</taxon>
    </lineage>
</organism>
<protein>
    <submittedName>
        <fullName evidence="1">Uncharacterized protein</fullName>
    </submittedName>
</protein>
<accession>A0ABR7LTD9</accession>
<sequence length="226" mass="25789">MIDPMCIELFRFLTNWHGSPDVPPSPLPAESHWLPEPLKEWYSLSSRWTRPLMTVKRMRAPEHVIARDRKAVFMEDPTGDWRWAFDTRDPGVVYDAELDKEWEQSAEGLSEVLVHSALNEATYNARSWRACSAVEEDRLAEIVAPMSEVAFGGWRWPAPGCRIFMNELMVAEIGPAMGLHVPWEHRPGFAAVRVAANNPACLGYLDNMSAINWVTPPFVRSSDVRW</sequence>
<keyword evidence="2" id="KW-1185">Reference proteome</keyword>
<evidence type="ECO:0000313" key="1">
    <source>
        <dbReference type="EMBL" id="MBC6468011.1"/>
    </source>
</evidence>